<proteinExistence type="predicted"/>
<gene>
    <name evidence="1" type="ORF">BZL29_6576</name>
</gene>
<evidence type="ECO:0000313" key="1">
    <source>
        <dbReference type="EMBL" id="OOK68219.1"/>
    </source>
</evidence>
<dbReference type="AlphaFoldDB" id="A0A1V3WML5"/>
<protein>
    <submittedName>
        <fullName evidence="1">Uncharacterized protein</fullName>
    </submittedName>
</protein>
<dbReference type="Proteomes" id="UP000188532">
    <property type="component" value="Unassembled WGS sequence"/>
</dbReference>
<comment type="caution">
    <text evidence="1">The sequence shown here is derived from an EMBL/GenBank/DDBJ whole genome shotgun (WGS) entry which is preliminary data.</text>
</comment>
<name>A0A1V3WML5_MYCKA</name>
<sequence>MKDIYPAWAVDAAGTFFDPFYKDCTAFLHRCDLAKLTWQSLNQFSESR</sequence>
<evidence type="ECO:0000313" key="2">
    <source>
        <dbReference type="Proteomes" id="UP000188532"/>
    </source>
</evidence>
<organism evidence="1 2">
    <name type="scientific">Mycobacterium kansasii</name>
    <dbReference type="NCBI Taxonomy" id="1768"/>
    <lineage>
        <taxon>Bacteria</taxon>
        <taxon>Bacillati</taxon>
        <taxon>Actinomycetota</taxon>
        <taxon>Actinomycetes</taxon>
        <taxon>Mycobacteriales</taxon>
        <taxon>Mycobacteriaceae</taxon>
        <taxon>Mycobacterium</taxon>
    </lineage>
</organism>
<reference evidence="1 2" key="1">
    <citation type="submission" date="2017-02" db="EMBL/GenBank/DDBJ databases">
        <title>Complete genome sequences of Mycobacterium kansasii strains isolated from rhesus macaques.</title>
        <authorList>
            <person name="Panda A."/>
            <person name="Nagaraj S."/>
            <person name="Zhao X."/>
            <person name="Tettelin H."/>
            <person name="Detolla L.J."/>
        </authorList>
    </citation>
    <scope>NUCLEOTIDE SEQUENCE [LARGE SCALE GENOMIC DNA]</scope>
    <source>
        <strain evidence="1 2">11-3469</strain>
    </source>
</reference>
<dbReference type="EMBL" id="MVBN01000008">
    <property type="protein sequence ID" value="OOK68219.1"/>
    <property type="molecule type" value="Genomic_DNA"/>
</dbReference>
<accession>A0A1V3WML5</accession>